<organism evidence="2 3">
    <name type="scientific">Tomitella cavernea</name>
    <dbReference type="NCBI Taxonomy" id="1387982"/>
    <lineage>
        <taxon>Bacteria</taxon>
        <taxon>Bacillati</taxon>
        <taxon>Actinomycetota</taxon>
        <taxon>Actinomycetes</taxon>
        <taxon>Mycobacteriales</taxon>
        <taxon>Tomitella</taxon>
    </lineage>
</organism>
<sequence>MSLKHHGSERGRISVYNRLDKAVLEVSGAAVTLTPEDAREVAGLLGQAADRAEQTPPDESLQHRL</sequence>
<evidence type="ECO:0000313" key="2">
    <source>
        <dbReference type="EMBL" id="GAA4813716.1"/>
    </source>
</evidence>
<comment type="caution">
    <text evidence="2">The sequence shown here is derived from an EMBL/GenBank/DDBJ whole genome shotgun (WGS) entry which is preliminary data.</text>
</comment>
<gene>
    <name evidence="2" type="ORF">GCM10023353_18420</name>
</gene>
<name>A0ABP9CMG3_9ACTN</name>
<accession>A0ABP9CMG3</accession>
<dbReference type="Proteomes" id="UP001500839">
    <property type="component" value="Unassembled WGS sequence"/>
</dbReference>
<keyword evidence="3" id="KW-1185">Reference proteome</keyword>
<dbReference type="EMBL" id="BAABKQ010000001">
    <property type="protein sequence ID" value="GAA4813716.1"/>
    <property type="molecule type" value="Genomic_DNA"/>
</dbReference>
<reference evidence="3" key="1">
    <citation type="journal article" date="2019" name="Int. J. Syst. Evol. Microbiol.">
        <title>The Global Catalogue of Microorganisms (GCM) 10K type strain sequencing project: providing services to taxonomists for standard genome sequencing and annotation.</title>
        <authorList>
            <consortium name="The Broad Institute Genomics Platform"/>
            <consortium name="The Broad Institute Genome Sequencing Center for Infectious Disease"/>
            <person name="Wu L."/>
            <person name="Ma J."/>
        </authorList>
    </citation>
    <scope>NUCLEOTIDE SEQUENCE [LARGE SCALE GENOMIC DNA]</scope>
    <source>
        <strain evidence="3">JCM 18542</strain>
    </source>
</reference>
<dbReference type="RefSeq" id="WP_200171724.1">
    <property type="nucleotide sequence ID" value="NZ_BAABKQ010000001.1"/>
</dbReference>
<evidence type="ECO:0000313" key="3">
    <source>
        <dbReference type="Proteomes" id="UP001500839"/>
    </source>
</evidence>
<evidence type="ECO:0000256" key="1">
    <source>
        <dbReference type="SAM" id="MobiDB-lite"/>
    </source>
</evidence>
<protein>
    <submittedName>
        <fullName evidence="2">Uncharacterized protein</fullName>
    </submittedName>
</protein>
<proteinExistence type="predicted"/>
<feature type="region of interest" description="Disordered" evidence="1">
    <location>
        <begin position="42"/>
        <end position="65"/>
    </location>
</feature>